<name>A0A7G9Y9D4_9EURY</name>
<feature type="compositionally biased region" description="Basic and acidic residues" evidence="1">
    <location>
        <begin position="93"/>
        <end position="103"/>
    </location>
</feature>
<reference evidence="2" key="1">
    <citation type="submission" date="2020-06" db="EMBL/GenBank/DDBJ databases">
        <title>Unique genomic features of the anaerobic methanotrophic archaea.</title>
        <authorList>
            <person name="Chadwick G.L."/>
            <person name="Skennerton C.T."/>
            <person name="Laso-Perez R."/>
            <person name="Leu A.O."/>
            <person name="Speth D.R."/>
            <person name="Yu H."/>
            <person name="Morgan-Lang C."/>
            <person name="Hatzenpichler R."/>
            <person name="Goudeau D."/>
            <person name="Malmstrom R."/>
            <person name="Brazelton W.J."/>
            <person name="Woyke T."/>
            <person name="Hallam S.J."/>
            <person name="Tyson G.W."/>
            <person name="Wegener G."/>
            <person name="Boetius A."/>
            <person name="Orphan V."/>
        </authorList>
    </citation>
    <scope>NUCLEOTIDE SEQUENCE</scope>
</reference>
<proteinExistence type="predicted"/>
<sequence length="134" mass="15005">MPERKFNHLADQINLTPQTANVLVCDPCCAYFIRDRAPLDHDPRIPRHNDDACWSGCGDHEDERIVHSLDSEMLSGSDRSALEMAYQILRSSGKRDALGRGERNSGGVRRRHLADPDPVVDRNMRIAPGVSIDS</sequence>
<organism evidence="2">
    <name type="scientific">Candidatus Methanogaster sp. ANME-2c ERB4</name>
    <dbReference type="NCBI Taxonomy" id="2759911"/>
    <lineage>
        <taxon>Archaea</taxon>
        <taxon>Methanobacteriati</taxon>
        <taxon>Methanobacteriota</taxon>
        <taxon>Stenosarchaea group</taxon>
        <taxon>Methanomicrobia</taxon>
        <taxon>Methanosarcinales</taxon>
        <taxon>ANME-2 cluster</taxon>
        <taxon>Candidatus Methanogasteraceae</taxon>
        <taxon>Candidatus Methanogaster</taxon>
    </lineage>
</organism>
<protein>
    <submittedName>
        <fullName evidence="2">Uncharacterized protein</fullName>
    </submittedName>
</protein>
<accession>A0A7G9Y9D4</accession>
<dbReference type="EMBL" id="MT630989">
    <property type="protein sequence ID" value="QNO44618.1"/>
    <property type="molecule type" value="Genomic_DNA"/>
</dbReference>
<dbReference type="AlphaFoldDB" id="A0A7G9Y9D4"/>
<evidence type="ECO:0000313" key="2">
    <source>
        <dbReference type="EMBL" id="QNO44618.1"/>
    </source>
</evidence>
<gene>
    <name evidence="2" type="ORF">JBICLBBK_00022</name>
</gene>
<evidence type="ECO:0000256" key="1">
    <source>
        <dbReference type="SAM" id="MobiDB-lite"/>
    </source>
</evidence>
<feature type="region of interest" description="Disordered" evidence="1">
    <location>
        <begin position="93"/>
        <end position="121"/>
    </location>
</feature>